<feature type="transmembrane region" description="Helical" evidence="7">
    <location>
        <begin position="146"/>
        <end position="165"/>
    </location>
</feature>
<feature type="domain" description="ABC transmembrane type-1" evidence="8">
    <location>
        <begin position="541"/>
        <end position="731"/>
    </location>
</feature>
<dbReference type="PANTHER" id="PTHR30183:SF7">
    <property type="entry name" value="FERRIC TRANSPORT SYSTEM PERMEASE PROTEIN FBPB 1-RELATED"/>
    <property type="match status" value="1"/>
</dbReference>
<proteinExistence type="inferred from homology"/>
<feature type="transmembrane region" description="Helical" evidence="7">
    <location>
        <begin position="427"/>
        <end position="446"/>
    </location>
</feature>
<evidence type="ECO:0000256" key="4">
    <source>
        <dbReference type="ARBA" id="ARBA00022692"/>
    </source>
</evidence>
<dbReference type="PANTHER" id="PTHR30183">
    <property type="entry name" value="MOLYBDENUM TRANSPORT SYSTEM PERMEASE PROTEIN MODB"/>
    <property type="match status" value="1"/>
</dbReference>
<feature type="transmembrane region" description="Helical" evidence="7">
    <location>
        <begin position="541"/>
        <end position="567"/>
    </location>
</feature>
<feature type="transmembrane region" description="Helical" evidence="7">
    <location>
        <begin position="246"/>
        <end position="268"/>
    </location>
</feature>
<feature type="domain" description="ABC transmembrane type-1" evidence="8">
    <location>
        <begin position="242"/>
        <end position="447"/>
    </location>
</feature>
<dbReference type="PROSITE" id="PS50928">
    <property type="entry name" value="ABC_TM1"/>
    <property type="match status" value="2"/>
</dbReference>
<comment type="similarity">
    <text evidence="7">Belongs to the binding-protein-dependent transport system permease family.</text>
</comment>
<evidence type="ECO:0000259" key="8">
    <source>
        <dbReference type="PROSITE" id="PS50928"/>
    </source>
</evidence>
<evidence type="ECO:0000256" key="6">
    <source>
        <dbReference type="ARBA" id="ARBA00023136"/>
    </source>
</evidence>
<accession>A0A432GKL7</accession>
<feature type="transmembrane region" description="Helical" evidence="7">
    <location>
        <begin position="322"/>
        <end position="349"/>
    </location>
</feature>
<keyword evidence="3" id="KW-1003">Cell membrane</keyword>
<dbReference type="CDD" id="cd06261">
    <property type="entry name" value="TM_PBP2"/>
    <property type="match status" value="2"/>
</dbReference>
<feature type="transmembrane region" description="Helical" evidence="7">
    <location>
        <begin position="710"/>
        <end position="735"/>
    </location>
</feature>
<dbReference type="EMBL" id="QNZI01000189">
    <property type="protein sequence ID" value="RTZ83771.1"/>
    <property type="molecule type" value="Genomic_DNA"/>
</dbReference>
<dbReference type="SUPFAM" id="SSF161098">
    <property type="entry name" value="MetI-like"/>
    <property type="match status" value="2"/>
</dbReference>
<dbReference type="GO" id="GO:0005886">
    <property type="term" value="C:plasma membrane"/>
    <property type="evidence" value="ECO:0007669"/>
    <property type="project" value="UniProtKB-SubCell"/>
</dbReference>
<dbReference type="GO" id="GO:0055085">
    <property type="term" value="P:transmembrane transport"/>
    <property type="evidence" value="ECO:0007669"/>
    <property type="project" value="InterPro"/>
</dbReference>
<feature type="transmembrane region" description="Helical" evidence="7">
    <location>
        <begin position="177"/>
        <end position="196"/>
    </location>
</feature>
<comment type="subcellular location">
    <subcellularLocation>
        <location evidence="1 7">Cell membrane</location>
        <topology evidence="1 7">Multi-pass membrane protein</topology>
    </subcellularLocation>
</comment>
<evidence type="ECO:0000256" key="1">
    <source>
        <dbReference type="ARBA" id="ARBA00004651"/>
    </source>
</evidence>
<dbReference type="InterPro" id="IPR000515">
    <property type="entry name" value="MetI-like"/>
</dbReference>
<sequence length="750" mass="81867">MISPALSPEKLESFPGNHSKSNYSLKLWLCIAWVGFLILPWYAAYDGFWSFIWITDGYPTFDEYSPGILQITMHQRWWLWPIALSLLVPLPALILPRTDPRHATALLLGGGFGFAYTLAQGFILGLHGWGWVFLGDLFGPTGQTQIGMGYGALLVCSGFLFLFTQGLAARGAIKGDVFVSGTIGLTIALVTTFVFFPVGRILINALQDDEGNYVFSLFLEKITSHNIWSLACLNSDFSCGVAWNSLWMGVLVGTATTVLGLAFALLVTRTGIKAKGLVRTVSLLPIITPPFVIGLALILLFGRAGVVNVFLEWAFGIPPTRWLYGLTGILIAQILAFTPIAFLVLIGVVEGVSPSMEEAAQTLRASHWQTFWTVSLPLMRPGLANAFLLGFIESLADFGNPLVLGGQYEVLSTQIFFAIVGAQGDPGMAAVLAIVLLMFTLSAFYAQRRWLGKKSYATVTGKGDAGVHVRLPKRVAWGAYLTALPFVVMSLIVYGMILFGGFVETWGYKHNFTLKHYIAEFSLYWSEEYGLMWEGAAWNSFWTTLQISVISAPLTAGLGLLTAYILVRQKFWGKDIFEFLTMLSFAVPGTVIGVGYILAFNIPPIEITGTGVILVVCFIFRNMPTGIRAGIAAMSQLDPSLDEASLTLGARSFTTFRRILLPLLRPALIAALVFGFVRAMTAISAVIFLVSADYDMATSYILGRVEFGDYGLAIAYSSVLILVMLGAIGLIQFAVGKRELGRRDSEVLTI</sequence>
<evidence type="ECO:0000313" key="10">
    <source>
        <dbReference type="Proteomes" id="UP000287176"/>
    </source>
</evidence>
<name>A0A432GKL7_9DELT</name>
<protein>
    <submittedName>
        <fullName evidence="9">Iron ABC transporter permease</fullName>
    </submittedName>
</protein>
<feature type="transmembrane region" description="Helical" evidence="7">
    <location>
        <begin position="605"/>
        <end position="624"/>
    </location>
</feature>
<feature type="transmembrane region" description="Helical" evidence="7">
    <location>
        <begin position="480"/>
        <end position="503"/>
    </location>
</feature>
<keyword evidence="6 7" id="KW-0472">Membrane</keyword>
<feature type="transmembrane region" description="Helical" evidence="7">
    <location>
        <begin position="107"/>
        <end position="134"/>
    </location>
</feature>
<comment type="caution">
    <text evidence="9">The sequence shown here is derived from an EMBL/GenBank/DDBJ whole genome shotgun (WGS) entry which is preliminary data.</text>
</comment>
<feature type="transmembrane region" description="Helical" evidence="7">
    <location>
        <begin position="27"/>
        <end position="45"/>
    </location>
</feature>
<keyword evidence="2 7" id="KW-0813">Transport</keyword>
<evidence type="ECO:0000313" key="9">
    <source>
        <dbReference type="EMBL" id="RTZ83771.1"/>
    </source>
</evidence>
<dbReference type="Proteomes" id="UP000287176">
    <property type="component" value="Unassembled WGS sequence"/>
</dbReference>
<feature type="transmembrane region" description="Helical" evidence="7">
    <location>
        <begin position="667"/>
        <end position="690"/>
    </location>
</feature>
<feature type="transmembrane region" description="Helical" evidence="7">
    <location>
        <begin position="280"/>
        <end position="302"/>
    </location>
</feature>
<evidence type="ECO:0000256" key="3">
    <source>
        <dbReference type="ARBA" id="ARBA00022475"/>
    </source>
</evidence>
<evidence type="ECO:0000256" key="2">
    <source>
        <dbReference type="ARBA" id="ARBA00022448"/>
    </source>
</evidence>
<dbReference type="InterPro" id="IPR035906">
    <property type="entry name" value="MetI-like_sf"/>
</dbReference>
<organism evidence="9 10">
    <name type="scientific">SAR324 cluster bacterium</name>
    <dbReference type="NCBI Taxonomy" id="2024889"/>
    <lineage>
        <taxon>Bacteria</taxon>
        <taxon>Deltaproteobacteria</taxon>
        <taxon>SAR324 cluster</taxon>
    </lineage>
</organism>
<evidence type="ECO:0000256" key="7">
    <source>
        <dbReference type="RuleBase" id="RU363032"/>
    </source>
</evidence>
<feature type="transmembrane region" description="Helical" evidence="7">
    <location>
        <begin position="370"/>
        <end position="392"/>
    </location>
</feature>
<dbReference type="Pfam" id="PF00528">
    <property type="entry name" value="BPD_transp_1"/>
    <property type="match status" value="2"/>
</dbReference>
<keyword evidence="5 7" id="KW-1133">Transmembrane helix</keyword>
<dbReference type="Gene3D" id="1.10.3720.10">
    <property type="entry name" value="MetI-like"/>
    <property type="match status" value="2"/>
</dbReference>
<keyword evidence="4 7" id="KW-0812">Transmembrane</keyword>
<gene>
    <name evidence="9" type="ORF">DSY94_07580</name>
</gene>
<feature type="transmembrane region" description="Helical" evidence="7">
    <location>
        <begin position="77"/>
        <end position="95"/>
    </location>
</feature>
<dbReference type="AlphaFoldDB" id="A0A432GKL7"/>
<evidence type="ECO:0000256" key="5">
    <source>
        <dbReference type="ARBA" id="ARBA00022989"/>
    </source>
</evidence>
<reference evidence="9 10" key="1">
    <citation type="submission" date="2018-06" db="EMBL/GenBank/DDBJ databases">
        <title>Combined omics and stable isotope probing to characterize newly discovered Mariana Back-Arc vent microbial communities.</title>
        <authorList>
            <person name="Trembath-Reichert E."/>
            <person name="Huber J.A."/>
        </authorList>
    </citation>
    <scope>NUCLEOTIDE SEQUENCE [LARGE SCALE GENOMIC DNA]</scope>
    <source>
        <strain evidence="9">MAG 24</strain>
    </source>
</reference>
<feature type="transmembrane region" description="Helical" evidence="7">
    <location>
        <begin position="579"/>
        <end position="599"/>
    </location>
</feature>